<protein>
    <submittedName>
        <fullName evidence="2">Trypsin-like peptidase domain-containing protein</fullName>
    </submittedName>
</protein>
<dbReference type="InterPro" id="IPR043504">
    <property type="entry name" value="Peptidase_S1_PA_chymotrypsin"/>
</dbReference>
<sequence length="367" mass="40860">MDDTLLLDAVERYRNGEMSAQEITFFEELRKNNPEIDQLAAEHNFFLGELEKMSDLKAYRHNLNEVENKLTNEGIISRKEAKGKAKIIYLWNKYRRTIAVAASIAGIVSISTATIVSIYSENKKVAVITPLVDTRLNQFEHKLTQIESKLKDASSVQTKTPVKPDFEANFRATAFLVDGNGYLVTNAHVVDNARNIIVENKKGDQYFAKAIYSNKLTDLAILKISDTSFKRVIGLPYTFPKYSAELGEHIFTLGYPREEVVYGEGYLSAKSGYYGDTTSYQISISVNPGNSGGPVVNKNGEIIGIISSKEANADGVVFAIKSKNIYNAIKASGNDSIKLPSVNSLRGLERVQQIKKLEDFVYMIKGN</sequence>
<proteinExistence type="predicted"/>
<comment type="caution">
    <text evidence="2">The sequence shown here is derived from an EMBL/GenBank/DDBJ whole genome shotgun (WGS) entry which is preliminary data.</text>
</comment>
<dbReference type="AlphaFoldDB" id="A0A5J5IDE4"/>
<dbReference type="Proteomes" id="UP000326903">
    <property type="component" value="Unassembled WGS sequence"/>
</dbReference>
<dbReference type="GO" id="GO:0004252">
    <property type="term" value="F:serine-type endopeptidase activity"/>
    <property type="evidence" value="ECO:0007669"/>
    <property type="project" value="InterPro"/>
</dbReference>
<dbReference type="Pfam" id="PF13365">
    <property type="entry name" value="Trypsin_2"/>
    <property type="match status" value="1"/>
</dbReference>
<evidence type="ECO:0000313" key="2">
    <source>
        <dbReference type="EMBL" id="KAA9037642.1"/>
    </source>
</evidence>
<organism evidence="2 3">
    <name type="scientific">Ginsengibacter hankyongi</name>
    <dbReference type="NCBI Taxonomy" id="2607284"/>
    <lineage>
        <taxon>Bacteria</taxon>
        <taxon>Pseudomonadati</taxon>
        <taxon>Bacteroidota</taxon>
        <taxon>Chitinophagia</taxon>
        <taxon>Chitinophagales</taxon>
        <taxon>Chitinophagaceae</taxon>
        <taxon>Ginsengibacter</taxon>
    </lineage>
</organism>
<dbReference type="PANTHER" id="PTHR43019">
    <property type="entry name" value="SERINE ENDOPROTEASE DEGS"/>
    <property type="match status" value="1"/>
</dbReference>
<dbReference type="PRINTS" id="PR00834">
    <property type="entry name" value="PROTEASES2C"/>
</dbReference>
<evidence type="ECO:0000313" key="3">
    <source>
        <dbReference type="Proteomes" id="UP000326903"/>
    </source>
</evidence>
<keyword evidence="3" id="KW-1185">Reference proteome</keyword>
<dbReference type="EMBL" id="VYQF01000005">
    <property type="protein sequence ID" value="KAA9037642.1"/>
    <property type="molecule type" value="Genomic_DNA"/>
</dbReference>
<dbReference type="InterPro" id="IPR009003">
    <property type="entry name" value="Peptidase_S1_PA"/>
</dbReference>
<dbReference type="Gene3D" id="2.40.10.10">
    <property type="entry name" value="Trypsin-like serine proteases"/>
    <property type="match status" value="2"/>
</dbReference>
<dbReference type="RefSeq" id="WP_150415877.1">
    <property type="nucleotide sequence ID" value="NZ_VYQF01000005.1"/>
</dbReference>
<dbReference type="PANTHER" id="PTHR43019:SF23">
    <property type="entry name" value="PROTEASE DO-LIKE 5, CHLOROPLASTIC"/>
    <property type="match status" value="1"/>
</dbReference>
<dbReference type="SUPFAM" id="SSF50494">
    <property type="entry name" value="Trypsin-like serine proteases"/>
    <property type="match status" value="1"/>
</dbReference>
<feature type="transmembrane region" description="Helical" evidence="1">
    <location>
        <begin position="98"/>
        <end position="119"/>
    </location>
</feature>
<keyword evidence="1" id="KW-1133">Transmembrane helix</keyword>
<dbReference type="GO" id="GO:0006508">
    <property type="term" value="P:proteolysis"/>
    <property type="evidence" value="ECO:0007669"/>
    <property type="project" value="InterPro"/>
</dbReference>
<accession>A0A5J5IDE4</accession>
<evidence type="ECO:0000256" key="1">
    <source>
        <dbReference type="SAM" id="Phobius"/>
    </source>
</evidence>
<reference evidence="2 3" key="1">
    <citation type="submission" date="2019-09" db="EMBL/GenBank/DDBJ databases">
        <title>Draft genome sequence of Ginsengibacter sp. BR5-29.</title>
        <authorList>
            <person name="Im W.-T."/>
        </authorList>
    </citation>
    <scope>NUCLEOTIDE SEQUENCE [LARGE SCALE GENOMIC DNA]</scope>
    <source>
        <strain evidence="2 3">BR5-29</strain>
    </source>
</reference>
<gene>
    <name evidence="2" type="ORF">FW778_16235</name>
</gene>
<name>A0A5J5IDE4_9BACT</name>
<keyword evidence="1" id="KW-0812">Transmembrane</keyword>
<dbReference type="InterPro" id="IPR001940">
    <property type="entry name" value="Peptidase_S1C"/>
</dbReference>
<keyword evidence="1" id="KW-0472">Membrane</keyword>